<gene>
    <name evidence="3" type="ORF">CE139_07740</name>
</gene>
<accession>A0A2Z5A4J2</accession>
<feature type="transmembrane region" description="Helical" evidence="1">
    <location>
        <begin position="38"/>
        <end position="56"/>
    </location>
</feature>
<proteinExistence type="predicted"/>
<evidence type="ECO:0000256" key="1">
    <source>
        <dbReference type="SAM" id="Phobius"/>
    </source>
</evidence>
<dbReference type="Proteomes" id="UP000250579">
    <property type="component" value="Chromosome"/>
</dbReference>
<protein>
    <recommendedName>
        <fullName evidence="2">DUF1468 domain-containing protein</fullName>
    </recommendedName>
</protein>
<evidence type="ECO:0000313" key="3">
    <source>
        <dbReference type="EMBL" id="AXA65708.1"/>
    </source>
</evidence>
<dbReference type="RefSeq" id="WP_208694168.1">
    <property type="nucleotide sequence ID" value="NZ_CP022198.1"/>
</dbReference>
<feature type="transmembrane region" description="Helical" evidence="1">
    <location>
        <begin position="76"/>
        <end position="105"/>
    </location>
</feature>
<reference evidence="3 4" key="1">
    <citation type="submission" date="2017-06" db="EMBL/GenBank/DDBJ databases">
        <title>Evolution towards high GC content and high-temperature stress adaptation in endophytic Pseudomonas oryzihabitans impacted its plant-growth promoting traits.</title>
        <authorList>
            <person name="Nascimento F.X."/>
        </authorList>
    </citation>
    <scope>NUCLEOTIDE SEQUENCE [LARGE SCALE GENOMIC DNA]</scope>
    <source>
        <strain evidence="3 4">MS8</strain>
    </source>
</reference>
<feature type="domain" description="DUF1468" evidence="2">
    <location>
        <begin position="9"/>
        <end position="139"/>
    </location>
</feature>
<keyword evidence="1" id="KW-0812">Transmembrane</keyword>
<evidence type="ECO:0000259" key="2">
    <source>
        <dbReference type="Pfam" id="PF07331"/>
    </source>
</evidence>
<dbReference type="InterPro" id="IPR009936">
    <property type="entry name" value="DUF1468"/>
</dbReference>
<name>A0A2Z5A4J2_9PSED</name>
<dbReference type="Pfam" id="PF07331">
    <property type="entry name" value="TctB"/>
    <property type="match status" value="1"/>
</dbReference>
<organism evidence="3 4">
    <name type="scientific">Pseudomonas oryzihabitans</name>
    <dbReference type="NCBI Taxonomy" id="47885"/>
    <lineage>
        <taxon>Bacteria</taxon>
        <taxon>Pseudomonadati</taxon>
        <taxon>Pseudomonadota</taxon>
        <taxon>Gammaproteobacteria</taxon>
        <taxon>Pseudomonadales</taxon>
        <taxon>Pseudomonadaceae</taxon>
        <taxon>Pseudomonas</taxon>
    </lineage>
</organism>
<dbReference type="EMBL" id="CP022198">
    <property type="protein sequence ID" value="AXA65708.1"/>
    <property type="molecule type" value="Genomic_DNA"/>
</dbReference>
<dbReference type="AlphaFoldDB" id="A0A2Z5A4J2"/>
<sequence length="148" mass="16321">MLLKRLFLLVWLLAALAMIAVGWQYHAPFSYEPVGPRAFPLLVLGMLVIGLIYLLIKPGHSEEEPIDGPTTLRVVLCVLVLLAFAMLFEPLGFIPSAAIAGIVMARLYGGRWLPSIIINGLLAIALYILFDRWLDVPLPLGILNGLEF</sequence>
<keyword evidence="1" id="KW-1133">Transmembrane helix</keyword>
<evidence type="ECO:0000313" key="4">
    <source>
        <dbReference type="Proteomes" id="UP000250579"/>
    </source>
</evidence>
<feature type="transmembrane region" description="Helical" evidence="1">
    <location>
        <begin position="111"/>
        <end position="130"/>
    </location>
</feature>
<keyword evidence="1" id="KW-0472">Membrane</keyword>